<dbReference type="EMBL" id="JAFBER010000001">
    <property type="protein sequence ID" value="MBM7643822.1"/>
    <property type="molecule type" value="Genomic_DNA"/>
</dbReference>
<evidence type="ECO:0000256" key="2">
    <source>
        <dbReference type="ARBA" id="ARBA00022741"/>
    </source>
</evidence>
<keyword evidence="1" id="KW-0813">Transport</keyword>
<evidence type="ECO:0000313" key="6">
    <source>
        <dbReference type="Proteomes" id="UP000808914"/>
    </source>
</evidence>
<sequence>MEKVLDVSHLKGGYSINQPVLHNLNFHVNKGELVGLVGLNGAGKSTTIKHILGLLEPFEGAIRVNGKTIKEDKMFYRSQMAYIPETPDLYEQLTLKEHLELSAMAYQIDEKDFQKRMNRLLEMFRMENKLKWFPGHFSKGMKQKVMIMCAFLVQPNLYVVDEPFVGLDPIGIQSFLDLMKEMKEDGAAILMSTHILSTAEQYCDRFIILHDGKIAIQGTIDEIKEKYGDTRASLHDIYVAVARGETSWIR</sequence>
<feature type="domain" description="ABC transporter" evidence="4">
    <location>
        <begin position="2"/>
        <end position="236"/>
    </location>
</feature>
<keyword evidence="2" id="KW-0547">Nucleotide-binding</keyword>
<evidence type="ECO:0000256" key="1">
    <source>
        <dbReference type="ARBA" id="ARBA00022448"/>
    </source>
</evidence>
<comment type="caution">
    <text evidence="5">The sequence shown here is derived from an EMBL/GenBank/DDBJ whole genome shotgun (WGS) entry which is preliminary data.</text>
</comment>
<dbReference type="GO" id="GO:0005524">
    <property type="term" value="F:ATP binding"/>
    <property type="evidence" value="ECO:0007669"/>
    <property type="project" value="UniProtKB-KW"/>
</dbReference>
<dbReference type="CDD" id="cd03230">
    <property type="entry name" value="ABC_DR_subfamily_A"/>
    <property type="match status" value="1"/>
</dbReference>
<dbReference type="InterPro" id="IPR027417">
    <property type="entry name" value="P-loop_NTPase"/>
</dbReference>
<dbReference type="SUPFAM" id="SSF52540">
    <property type="entry name" value="P-loop containing nucleoside triphosphate hydrolases"/>
    <property type="match status" value="1"/>
</dbReference>
<dbReference type="PANTHER" id="PTHR42939">
    <property type="entry name" value="ABC TRANSPORTER ATP-BINDING PROTEIN ALBC-RELATED"/>
    <property type="match status" value="1"/>
</dbReference>
<dbReference type="SMART" id="SM00382">
    <property type="entry name" value="AAA"/>
    <property type="match status" value="1"/>
</dbReference>
<protein>
    <submittedName>
        <fullName evidence="5">ABC-2 type transport system ATP-binding protein</fullName>
    </submittedName>
</protein>
<evidence type="ECO:0000259" key="4">
    <source>
        <dbReference type="PROSITE" id="PS50893"/>
    </source>
</evidence>
<dbReference type="InterPro" id="IPR003439">
    <property type="entry name" value="ABC_transporter-like_ATP-bd"/>
</dbReference>
<evidence type="ECO:0000256" key="3">
    <source>
        <dbReference type="ARBA" id="ARBA00022840"/>
    </source>
</evidence>
<accession>A0ABS2PX00</accession>
<dbReference type="Proteomes" id="UP000808914">
    <property type="component" value="Unassembled WGS sequence"/>
</dbReference>
<evidence type="ECO:0000313" key="5">
    <source>
        <dbReference type="EMBL" id="MBM7643822.1"/>
    </source>
</evidence>
<organism evidence="5 6">
    <name type="scientific">Scopulibacillus daqui</name>
    <dbReference type="NCBI Taxonomy" id="1469162"/>
    <lineage>
        <taxon>Bacteria</taxon>
        <taxon>Bacillati</taxon>
        <taxon>Bacillota</taxon>
        <taxon>Bacilli</taxon>
        <taxon>Bacillales</taxon>
        <taxon>Sporolactobacillaceae</taxon>
        <taxon>Scopulibacillus</taxon>
    </lineage>
</organism>
<name>A0ABS2PX00_9BACL</name>
<reference evidence="5 6" key="1">
    <citation type="submission" date="2021-01" db="EMBL/GenBank/DDBJ databases">
        <title>Genomic Encyclopedia of Type Strains, Phase IV (KMG-IV): sequencing the most valuable type-strain genomes for metagenomic binning, comparative biology and taxonomic classification.</title>
        <authorList>
            <person name="Goeker M."/>
        </authorList>
    </citation>
    <scope>NUCLEOTIDE SEQUENCE [LARGE SCALE GENOMIC DNA]</scope>
    <source>
        <strain evidence="5 6">DSM 28236</strain>
    </source>
</reference>
<dbReference type="RefSeq" id="WP_205001763.1">
    <property type="nucleotide sequence ID" value="NZ_JAFBER010000001.1"/>
</dbReference>
<dbReference type="Gene3D" id="3.40.50.300">
    <property type="entry name" value="P-loop containing nucleotide triphosphate hydrolases"/>
    <property type="match status" value="1"/>
</dbReference>
<keyword evidence="6" id="KW-1185">Reference proteome</keyword>
<dbReference type="PANTHER" id="PTHR42939:SF5">
    <property type="entry name" value="ABC-TYPE TRANSPORTER ATP-BINDING PROTEIN ECSA"/>
    <property type="match status" value="1"/>
</dbReference>
<dbReference type="PROSITE" id="PS50893">
    <property type="entry name" value="ABC_TRANSPORTER_2"/>
    <property type="match status" value="1"/>
</dbReference>
<proteinExistence type="predicted"/>
<keyword evidence="3 5" id="KW-0067">ATP-binding</keyword>
<dbReference type="InterPro" id="IPR003593">
    <property type="entry name" value="AAA+_ATPase"/>
</dbReference>
<dbReference type="Pfam" id="PF00005">
    <property type="entry name" value="ABC_tran"/>
    <property type="match status" value="1"/>
</dbReference>
<gene>
    <name evidence="5" type="ORF">JOD45_000013</name>
</gene>
<dbReference type="InterPro" id="IPR051782">
    <property type="entry name" value="ABC_Transporter_VariousFunc"/>
</dbReference>